<organism evidence="1 2">
    <name type="scientific">Chelatococcus asaccharovorans</name>
    <dbReference type="NCBI Taxonomy" id="28210"/>
    <lineage>
        <taxon>Bacteria</taxon>
        <taxon>Pseudomonadati</taxon>
        <taxon>Pseudomonadota</taxon>
        <taxon>Alphaproteobacteria</taxon>
        <taxon>Hyphomicrobiales</taxon>
        <taxon>Chelatococcaceae</taxon>
        <taxon>Chelatococcus</taxon>
    </lineage>
</organism>
<protein>
    <submittedName>
        <fullName evidence="1">Uncharacterized protein</fullName>
    </submittedName>
</protein>
<accession>A0A2V3UAI2</accession>
<keyword evidence="2" id="KW-1185">Reference proteome</keyword>
<comment type="caution">
    <text evidence="1">The sequence shown here is derived from an EMBL/GenBank/DDBJ whole genome shotgun (WGS) entry which is preliminary data.</text>
</comment>
<dbReference type="AlphaFoldDB" id="A0A2V3UAI2"/>
<name>A0A2V3UAI2_9HYPH</name>
<dbReference type="EMBL" id="QJJK01000003">
    <property type="protein sequence ID" value="PXW61495.1"/>
    <property type="molecule type" value="Genomic_DNA"/>
</dbReference>
<dbReference type="Proteomes" id="UP000248021">
    <property type="component" value="Unassembled WGS sequence"/>
</dbReference>
<evidence type="ECO:0000313" key="1">
    <source>
        <dbReference type="EMBL" id="PXW61495.1"/>
    </source>
</evidence>
<dbReference type="PROSITE" id="PS51257">
    <property type="entry name" value="PROKAR_LIPOPROTEIN"/>
    <property type="match status" value="1"/>
</dbReference>
<sequence length="81" mass="8731">MIALVLKHWRLASAAGAVLLLLGCLALYRESLLRDGGRRALDQVEMKNAAAKDAAQRAQRGVDDCYDAGGLWSTITGQCSR</sequence>
<evidence type="ECO:0000313" key="2">
    <source>
        <dbReference type="Proteomes" id="UP000248021"/>
    </source>
</evidence>
<reference evidence="1 2" key="1">
    <citation type="submission" date="2018-05" db="EMBL/GenBank/DDBJ databases">
        <title>Genomic Encyclopedia of Type Strains, Phase IV (KMG-IV): sequencing the most valuable type-strain genomes for metagenomic binning, comparative biology and taxonomic classification.</title>
        <authorList>
            <person name="Goeker M."/>
        </authorList>
    </citation>
    <scope>NUCLEOTIDE SEQUENCE [LARGE SCALE GENOMIC DNA]</scope>
    <source>
        <strain evidence="1 2">DSM 6462</strain>
    </source>
</reference>
<proteinExistence type="predicted"/>
<gene>
    <name evidence="1" type="ORF">C7450_10310</name>
</gene>
<dbReference type="RefSeq" id="WP_110373808.1">
    <property type="nucleotide sequence ID" value="NZ_JAHBRY010000001.1"/>
</dbReference>